<evidence type="ECO:0000313" key="10">
    <source>
        <dbReference type="Proteomes" id="UP000242146"/>
    </source>
</evidence>
<dbReference type="PANTHER" id="PTHR14456">
    <property type="entry name" value="INOSITOL POLYPHOSPHATE KINASE 1"/>
    <property type="match status" value="1"/>
</dbReference>
<evidence type="ECO:0000256" key="3">
    <source>
        <dbReference type="ARBA" id="ARBA00014846"/>
    </source>
</evidence>
<keyword evidence="4 8" id="KW-0808">Transferase</keyword>
<comment type="catalytic activity">
    <reaction evidence="1 8">
        <text>1D-myo-inositol 1,3,4,5,6-pentakisphosphate + ATP = 1D-myo-inositol hexakisphosphate + ADP + H(+)</text>
        <dbReference type="Rhea" id="RHEA:20313"/>
        <dbReference type="ChEBI" id="CHEBI:15378"/>
        <dbReference type="ChEBI" id="CHEBI:30616"/>
        <dbReference type="ChEBI" id="CHEBI:57733"/>
        <dbReference type="ChEBI" id="CHEBI:58130"/>
        <dbReference type="ChEBI" id="CHEBI:456216"/>
        <dbReference type="EC" id="2.7.1.158"/>
    </reaction>
</comment>
<keyword evidence="5 8" id="KW-0547">Nucleotide-binding</keyword>
<comment type="function">
    <text evidence="8">Phosphorylates Ins(1,3,4,5,6)P5 at position 2 to form Ins(1,2,3,4,5,6)P6 (InsP6 or phytate).</text>
</comment>
<reference evidence="9 10" key="1">
    <citation type="submission" date="2016-07" db="EMBL/GenBank/DDBJ databases">
        <title>Pervasive Adenine N6-methylation of Active Genes in Fungi.</title>
        <authorList>
            <consortium name="DOE Joint Genome Institute"/>
            <person name="Mondo S.J."/>
            <person name="Dannebaum R.O."/>
            <person name="Kuo R.C."/>
            <person name="Labutti K."/>
            <person name="Haridas S."/>
            <person name="Kuo A."/>
            <person name="Salamov A."/>
            <person name="Ahrendt S.R."/>
            <person name="Lipzen A."/>
            <person name="Sullivan W."/>
            <person name="Andreopoulos W.B."/>
            <person name="Clum A."/>
            <person name="Lindquist E."/>
            <person name="Daum C."/>
            <person name="Ramamoorthy G.K."/>
            <person name="Gryganskyi A."/>
            <person name="Culley D."/>
            <person name="Magnuson J.K."/>
            <person name="James T.Y."/>
            <person name="O'Malley M.A."/>
            <person name="Stajich J.E."/>
            <person name="Spatafora J.W."/>
            <person name="Visel A."/>
            <person name="Grigoriev I.V."/>
        </authorList>
    </citation>
    <scope>NUCLEOTIDE SEQUENCE [LARGE SCALE GENOMIC DNA]</scope>
    <source>
        <strain evidence="9 10">NRRL 3301</strain>
    </source>
</reference>
<gene>
    <name evidence="9" type="ORF">DM01DRAFT_1380139</name>
</gene>
<dbReference type="OrthoDB" id="272370at2759"/>
<dbReference type="EMBL" id="MCGT01000002">
    <property type="protein sequence ID" value="ORX62360.1"/>
    <property type="molecule type" value="Genomic_DNA"/>
</dbReference>
<proteinExistence type="predicted"/>
<dbReference type="Gene3D" id="3.30.200.110">
    <property type="entry name" value="Inositol-pentakisphosphate 2-kinase, N-lobe"/>
    <property type="match status" value="2"/>
</dbReference>
<dbReference type="GO" id="GO:0005634">
    <property type="term" value="C:nucleus"/>
    <property type="evidence" value="ECO:0007669"/>
    <property type="project" value="TreeGrafter"/>
</dbReference>
<evidence type="ECO:0000256" key="8">
    <source>
        <dbReference type="RuleBase" id="RU364126"/>
    </source>
</evidence>
<dbReference type="Pfam" id="PF06090">
    <property type="entry name" value="Ins_P5_2-kin"/>
    <property type="match status" value="1"/>
</dbReference>
<evidence type="ECO:0000256" key="4">
    <source>
        <dbReference type="ARBA" id="ARBA00022679"/>
    </source>
</evidence>
<comment type="caution">
    <text evidence="9">The sequence shown here is derived from an EMBL/GenBank/DDBJ whole genome shotgun (WGS) entry which is preliminary data.</text>
</comment>
<evidence type="ECO:0000256" key="5">
    <source>
        <dbReference type="ARBA" id="ARBA00022741"/>
    </source>
</evidence>
<evidence type="ECO:0000256" key="6">
    <source>
        <dbReference type="ARBA" id="ARBA00022777"/>
    </source>
</evidence>
<dbReference type="InterPro" id="IPR043001">
    <property type="entry name" value="IP5_2-K_N_lobe"/>
</dbReference>
<dbReference type="GO" id="GO:0032958">
    <property type="term" value="P:inositol phosphate biosynthetic process"/>
    <property type="evidence" value="ECO:0007669"/>
    <property type="project" value="TreeGrafter"/>
</dbReference>
<evidence type="ECO:0000256" key="1">
    <source>
        <dbReference type="ARBA" id="ARBA00001774"/>
    </source>
</evidence>
<dbReference type="STRING" id="101127.A0A1X2GWH8"/>
<comment type="domain">
    <text evidence="8">The EXKPK motif is conserved in inositol-pentakisphosphate 2-kinases of both family 1 and 2.</text>
</comment>
<dbReference type="EC" id="2.7.1.158" evidence="2 8"/>
<keyword evidence="10" id="KW-1185">Reference proteome</keyword>
<dbReference type="AlphaFoldDB" id="A0A1X2GWH8"/>
<keyword evidence="7 8" id="KW-0067">ATP-binding</keyword>
<keyword evidence="6 8" id="KW-0418">Kinase</keyword>
<organism evidence="9 10">
    <name type="scientific">Hesseltinella vesiculosa</name>
    <dbReference type="NCBI Taxonomy" id="101127"/>
    <lineage>
        <taxon>Eukaryota</taxon>
        <taxon>Fungi</taxon>
        <taxon>Fungi incertae sedis</taxon>
        <taxon>Mucoromycota</taxon>
        <taxon>Mucoromycotina</taxon>
        <taxon>Mucoromycetes</taxon>
        <taxon>Mucorales</taxon>
        <taxon>Cunninghamellaceae</taxon>
        <taxon>Hesseltinella</taxon>
    </lineage>
</organism>
<dbReference type="GO" id="GO:0005524">
    <property type="term" value="F:ATP binding"/>
    <property type="evidence" value="ECO:0007669"/>
    <property type="project" value="UniProtKB-KW"/>
</dbReference>
<evidence type="ECO:0000313" key="9">
    <source>
        <dbReference type="EMBL" id="ORX62360.1"/>
    </source>
</evidence>
<evidence type="ECO:0000256" key="7">
    <source>
        <dbReference type="ARBA" id="ARBA00022840"/>
    </source>
</evidence>
<dbReference type="InterPro" id="IPR009286">
    <property type="entry name" value="Ins_P5_2-kin"/>
</dbReference>
<dbReference type="PANTHER" id="PTHR14456:SF2">
    <property type="entry name" value="INOSITOL-PENTAKISPHOSPHATE 2-KINASE"/>
    <property type="match status" value="1"/>
</dbReference>
<accession>A0A1X2GWH8</accession>
<evidence type="ECO:0000256" key="2">
    <source>
        <dbReference type="ARBA" id="ARBA00012023"/>
    </source>
</evidence>
<sequence>MNIDQYDDWEYLAEGNAHLVLSYVGQDRLLTGKVLRLTKRNNALSVDFDLQFMDDIIAPLVGGTHVDRAEKVAVSDTFLQAMQHKIQPQQPTHRRGLALTTSATLLSDYTRTFAPRPTWTFEVKPKWGFLPRSPWIDEKHSDLKQTMCRFCMHQRLRGKEQSATWPYCPLDLFSGDHDKMERALMASLMVSHGYLNMFYNGLRITAAEDQKQRFQELFSSPDLSRQDVCKRVARLLCTLLVRDPLLATLKHLQQTLDGLDVEGIYPMLQAHQPLSTEMAVWKEVLKTYQARAPDDWQGKKVLPWDEQRQRLYEYVLSMTFKDCSLMISVTKADNDRALPNSVHVFGQWFKFEIKMVDVGLKEWAKIPYWFDLDQQIVQYNLQCRTPRDCGSSSLQ</sequence>
<dbReference type="GO" id="GO:0035299">
    <property type="term" value="F:inositol-1,3,4,5,6-pentakisphosphate 2-kinase activity"/>
    <property type="evidence" value="ECO:0007669"/>
    <property type="project" value="UniProtKB-EC"/>
</dbReference>
<name>A0A1X2GWH8_9FUNG</name>
<dbReference type="Proteomes" id="UP000242146">
    <property type="component" value="Unassembled WGS sequence"/>
</dbReference>
<protein>
    <recommendedName>
        <fullName evidence="3 8">Inositol-pentakisphosphate 2-kinase</fullName>
        <ecNumber evidence="2 8">2.7.1.158</ecNumber>
    </recommendedName>
</protein>